<organism evidence="10 13">
    <name type="scientific">Ralstonia flatus</name>
    <dbReference type="NCBI Taxonomy" id="3058601"/>
    <lineage>
        <taxon>Bacteria</taxon>
        <taxon>Pseudomonadati</taxon>
        <taxon>Pseudomonadota</taxon>
        <taxon>Betaproteobacteria</taxon>
        <taxon>Burkholderiales</taxon>
        <taxon>Burkholderiaceae</taxon>
        <taxon>Ralstonia</taxon>
    </lineage>
</organism>
<dbReference type="Pfam" id="PF02518">
    <property type="entry name" value="HATPase_c"/>
    <property type="match status" value="1"/>
</dbReference>
<evidence type="ECO:0000313" key="13">
    <source>
        <dbReference type="Proteomes" id="UP001190491"/>
    </source>
</evidence>
<accession>A0AAD2C2G6</accession>
<dbReference type="EMBL" id="CAUDKO010000013">
    <property type="protein sequence ID" value="CAJ0893212.1"/>
    <property type="molecule type" value="Genomic_DNA"/>
</dbReference>
<sequence length="523" mass="57121">MQLPYGVLKVLPEPYIVVDERLFIVFANTAARDTLMLPLQEGHALDLHTDALVNAISAAIRGASPQTIELDVPRGVRFNAEILPEGEETKPRRAIIRFHRVTDKVERPRSKARDAFQDEAMLRMAVEAAEIGTFYCPMPLHKIVWNAKCKEHFWLPADAEVDIGVFYGRLHPDDVAHTREAVEAAVYRAVPYDIEYRTLSPSGDVRWLRAMGRTRYSESGDPVQFDGITIDITKQKLVEKERDRLLEHERLRRQEAQTASSLKDALIATVSHELRTPLNAIKAWTEVLAAKAADPEAVMRCVEVLHRNIDAQARLVDDLLDVNRAATDKLVIEREPLRIENIVSAEVQSWMPIAQRKQIDLRYRLEAGGPVVGDAVRLRQIISNVLSNAMRYTPAGGHIDVAVTVDGPLVKVAMSDSGKGIPPEKLETIFEPFAQLGASRPSDHGGLGLGLAIARKLATLHGGTLTATSAGEGKGATFALALPLEAVTAATIGTIDAGARNPPEDVPVAAALLAAPLAAVSVS</sequence>
<dbReference type="InterPro" id="IPR000014">
    <property type="entry name" value="PAS"/>
</dbReference>
<dbReference type="InterPro" id="IPR036890">
    <property type="entry name" value="HATPase_C_sf"/>
</dbReference>
<feature type="domain" description="PAC" evidence="9">
    <location>
        <begin position="192"/>
        <end position="244"/>
    </location>
</feature>
<evidence type="ECO:0000256" key="7">
    <source>
        <dbReference type="ARBA" id="ARBA00023012"/>
    </source>
</evidence>
<dbReference type="PANTHER" id="PTHR43711:SF1">
    <property type="entry name" value="HISTIDINE KINASE 1"/>
    <property type="match status" value="1"/>
</dbReference>
<dbReference type="InterPro" id="IPR036097">
    <property type="entry name" value="HisK_dim/P_sf"/>
</dbReference>
<dbReference type="SUPFAM" id="SSF55874">
    <property type="entry name" value="ATPase domain of HSP90 chaperone/DNA topoisomerase II/histidine kinase"/>
    <property type="match status" value="1"/>
</dbReference>
<reference evidence="10 12" key="1">
    <citation type="submission" date="2023-07" db="EMBL/GenBank/DDBJ databases">
        <authorList>
            <person name="Peeters C."/>
        </authorList>
    </citation>
    <scope>NUCLEOTIDE SEQUENCE</scope>
    <source>
        <strain evidence="11 12">LMG 32965</strain>
        <strain evidence="10">R-77567</strain>
    </source>
</reference>
<dbReference type="InterPro" id="IPR003661">
    <property type="entry name" value="HisK_dim/P_dom"/>
</dbReference>
<dbReference type="PROSITE" id="PS50109">
    <property type="entry name" value="HIS_KIN"/>
    <property type="match status" value="1"/>
</dbReference>
<evidence type="ECO:0000256" key="4">
    <source>
        <dbReference type="ARBA" id="ARBA00022553"/>
    </source>
</evidence>
<dbReference type="PROSITE" id="PS50113">
    <property type="entry name" value="PAC"/>
    <property type="match status" value="1"/>
</dbReference>
<dbReference type="InterPro" id="IPR004358">
    <property type="entry name" value="Sig_transdc_His_kin-like_C"/>
</dbReference>
<evidence type="ECO:0000256" key="5">
    <source>
        <dbReference type="ARBA" id="ARBA00022679"/>
    </source>
</evidence>
<name>A0AAD2C2G6_9RALS</name>
<comment type="catalytic activity">
    <reaction evidence="1">
        <text>ATP + protein L-histidine = ADP + protein N-phospho-L-histidine.</text>
        <dbReference type="EC" id="2.7.13.3"/>
    </reaction>
</comment>
<dbReference type="EC" id="2.7.13.3" evidence="3"/>
<keyword evidence="6 10" id="KW-0418">Kinase</keyword>
<dbReference type="Gene3D" id="1.10.287.130">
    <property type="match status" value="1"/>
</dbReference>
<dbReference type="Proteomes" id="UP001189792">
    <property type="component" value="Unassembled WGS sequence"/>
</dbReference>
<dbReference type="Gene3D" id="2.10.70.100">
    <property type="match status" value="1"/>
</dbReference>
<evidence type="ECO:0000259" key="8">
    <source>
        <dbReference type="PROSITE" id="PS50109"/>
    </source>
</evidence>
<evidence type="ECO:0000256" key="3">
    <source>
        <dbReference type="ARBA" id="ARBA00012438"/>
    </source>
</evidence>
<dbReference type="CDD" id="cd00130">
    <property type="entry name" value="PAS"/>
    <property type="match status" value="2"/>
</dbReference>
<dbReference type="SUPFAM" id="SSF47384">
    <property type="entry name" value="Homodimeric domain of signal transducing histidine kinase"/>
    <property type="match status" value="1"/>
</dbReference>
<dbReference type="AlphaFoldDB" id="A0AAD2C2G6"/>
<dbReference type="InterPro" id="IPR000700">
    <property type="entry name" value="PAS-assoc_C"/>
</dbReference>
<evidence type="ECO:0000256" key="1">
    <source>
        <dbReference type="ARBA" id="ARBA00000085"/>
    </source>
</evidence>
<dbReference type="InterPro" id="IPR003594">
    <property type="entry name" value="HATPase_dom"/>
</dbReference>
<keyword evidence="7" id="KW-0902">Two-component regulatory system</keyword>
<comment type="caution">
    <text evidence="10">The sequence shown here is derived from an EMBL/GenBank/DDBJ whole genome shotgun (WGS) entry which is preliminary data.</text>
</comment>
<keyword evidence="12" id="KW-1185">Reference proteome</keyword>
<comment type="subcellular location">
    <subcellularLocation>
        <location evidence="2">Cell inner membrane</location>
        <topology evidence="2">Multi-pass membrane protein</topology>
    </subcellularLocation>
</comment>
<dbReference type="RefSeq" id="WP_206274415.1">
    <property type="nucleotide sequence ID" value="NZ_CAUDKO010000013.1"/>
</dbReference>
<dbReference type="CDD" id="cd00082">
    <property type="entry name" value="HisKA"/>
    <property type="match status" value="1"/>
</dbReference>
<dbReference type="FunFam" id="3.30.565.10:FF:000006">
    <property type="entry name" value="Sensor histidine kinase WalK"/>
    <property type="match status" value="1"/>
</dbReference>
<evidence type="ECO:0000256" key="6">
    <source>
        <dbReference type="ARBA" id="ARBA00022777"/>
    </source>
</evidence>
<dbReference type="Pfam" id="PF08447">
    <property type="entry name" value="PAS_3"/>
    <property type="match status" value="1"/>
</dbReference>
<keyword evidence="5 10" id="KW-0808">Transferase</keyword>
<dbReference type="GO" id="GO:0000155">
    <property type="term" value="F:phosphorelay sensor kinase activity"/>
    <property type="evidence" value="ECO:0007669"/>
    <property type="project" value="InterPro"/>
</dbReference>
<dbReference type="PANTHER" id="PTHR43711">
    <property type="entry name" value="TWO-COMPONENT HISTIDINE KINASE"/>
    <property type="match status" value="1"/>
</dbReference>
<feature type="domain" description="Histidine kinase" evidence="8">
    <location>
        <begin position="269"/>
        <end position="486"/>
    </location>
</feature>
<evidence type="ECO:0000313" key="10">
    <source>
        <dbReference type="EMBL" id="CAJ0893212.1"/>
    </source>
</evidence>
<dbReference type="InterPro" id="IPR005467">
    <property type="entry name" value="His_kinase_dom"/>
</dbReference>
<dbReference type="Gene3D" id="3.30.450.20">
    <property type="entry name" value="PAS domain"/>
    <property type="match status" value="1"/>
</dbReference>
<dbReference type="GO" id="GO:0005886">
    <property type="term" value="C:plasma membrane"/>
    <property type="evidence" value="ECO:0007669"/>
    <property type="project" value="UniProtKB-SubCell"/>
</dbReference>
<evidence type="ECO:0000313" key="12">
    <source>
        <dbReference type="Proteomes" id="UP001189792"/>
    </source>
</evidence>
<dbReference type="EMBL" id="CAUDLI010000013">
    <property type="protein sequence ID" value="CAJ0902871.1"/>
    <property type="molecule type" value="Genomic_DNA"/>
</dbReference>
<dbReference type="Pfam" id="PF00512">
    <property type="entry name" value="HisKA"/>
    <property type="match status" value="1"/>
</dbReference>
<evidence type="ECO:0000256" key="2">
    <source>
        <dbReference type="ARBA" id="ARBA00004429"/>
    </source>
</evidence>
<keyword evidence="4" id="KW-0597">Phosphoprotein</keyword>
<dbReference type="InterPro" id="IPR035965">
    <property type="entry name" value="PAS-like_dom_sf"/>
</dbReference>
<dbReference type="SMART" id="SM00388">
    <property type="entry name" value="HisKA"/>
    <property type="match status" value="1"/>
</dbReference>
<dbReference type="InterPro" id="IPR050736">
    <property type="entry name" value="Sensor_HK_Regulatory"/>
</dbReference>
<dbReference type="SUPFAM" id="SSF55785">
    <property type="entry name" value="PYP-like sensor domain (PAS domain)"/>
    <property type="match status" value="1"/>
</dbReference>
<proteinExistence type="predicted"/>
<dbReference type="PRINTS" id="PR00344">
    <property type="entry name" value="BCTRLSENSOR"/>
</dbReference>
<evidence type="ECO:0000259" key="9">
    <source>
        <dbReference type="PROSITE" id="PS50113"/>
    </source>
</evidence>
<evidence type="ECO:0000313" key="11">
    <source>
        <dbReference type="EMBL" id="CAJ0902871.1"/>
    </source>
</evidence>
<dbReference type="SMART" id="SM00387">
    <property type="entry name" value="HATPase_c"/>
    <property type="match status" value="1"/>
</dbReference>
<gene>
    <name evidence="10" type="primary">rcsC_14</name>
    <name evidence="11" type="ORF">R77564_04809</name>
    <name evidence="10" type="ORF">R77567_04422</name>
</gene>
<dbReference type="InterPro" id="IPR013655">
    <property type="entry name" value="PAS_fold_3"/>
</dbReference>
<dbReference type="Gene3D" id="3.30.565.10">
    <property type="entry name" value="Histidine kinase-like ATPase, C-terminal domain"/>
    <property type="match status" value="1"/>
</dbReference>
<protein>
    <recommendedName>
        <fullName evidence="3">histidine kinase</fullName>
        <ecNumber evidence="3">2.7.13.3</ecNumber>
    </recommendedName>
</protein>
<dbReference type="Proteomes" id="UP001190491">
    <property type="component" value="Unassembled WGS sequence"/>
</dbReference>